<evidence type="ECO:0000313" key="9">
    <source>
        <dbReference type="EMBL" id="QKZ17163.1"/>
    </source>
</evidence>
<dbReference type="InterPro" id="IPR003593">
    <property type="entry name" value="AAA+_ATPase"/>
</dbReference>
<dbReference type="GO" id="GO:0016887">
    <property type="term" value="F:ATP hydrolysis activity"/>
    <property type="evidence" value="ECO:0007669"/>
    <property type="project" value="InterPro"/>
</dbReference>
<dbReference type="SUPFAM" id="SSF52540">
    <property type="entry name" value="P-loop containing nucleoside triphosphate hydrolases"/>
    <property type="match status" value="2"/>
</dbReference>
<dbReference type="Proteomes" id="UP000509418">
    <property type="component" value="Chromosome"/>
</dbReference>
<dbReference type="NCBIfam" id="NF007739">
    <property type="entry name" value="PRK10419.1"/>
    <property type="match status" value="2"/>
</dbReference>
<comment type="similarity">
    <text evidence="2">Belongs to the ABC transporter superfamily.</text>
</comment>
<comment type="subcellular location">
    <subcellularLocation>
        <location evidence="1">Cell membrane</location>
        <topology evidence="1">Peripheral membrane protein</topology>
    </subcellularLocation>
</comment>
<dbReference type="InterPro" id="IPR050388">
    <property type="entry name" value="ABC_Ni/Peptide_Import"/>
</dbReference>
<gene>
    <name evidence="9" type="ORF">HUT05_07155</name>
</gene>
<evidence type="ECO:0000256" key="2">
    <source>
        <dbReference type="ARBA" id="ARBA00005417"/>
    </source>
</evidence>
<accession>A0A7H8T107</accession>
<evidence type="ECO:0000256" key="4">
    <source>
        <dbReference type="ARBA" id="ARBA00022475"/>
    </source>
</evidence>
<proteinExistence type="inferred from homology"/>
<keyword evidence="10" id="KW-1185">Reference proteome</keyword>
<dbReference type="PANTHER" id="PTHR43297:SF2">
    <property type="entry name" value="DIPEPTIDE TRANSPORT ATP-BINDING PROTEIN DPPD"/>
    <property type="match status" value="1"/>
</dbReference>
<keyword evidence="6 9" id="KW-0067">ATP-binding</keyword>
<keyword evidence="3" id="KW-0813">Transport</keyword>
<reference evidence="9 10" key="1">
    <citation type="submission" date="2020-06" db="EMBL/GenBank/DDBJ databases">
        <title>Genome mining for natural products.</title>
        <authorList>
            <person name="Zhang B."/>
            <person name="Shi J."/>
            <person name="Ge H."/>
        </authorList>
    </citation>
    <scope>NUCLEOTIDE SEQUENCE [LARGE SCALE GENOMIC DNA]</scope>
    <source>
        <strain evidence="9 10">NA02069</strain>
    </source>
</reference>
<evidence type="ECO:0000256" key="6">
    <source>
        <dbReference type="ARBA" id="ARBA00022840"/>
    </source>
</evidence>
<dbReference type="CDD" id="cd03257">
    <property type="entry name" value="ABC_NikE_OppD_transporters"/>
    <property type="match status" value="2"/>
</dbReference>
<dbReference type="InterPro" id="IPR017871">
    <property type="entry name" value="ABC_transporter-like_CS"/>
</dbReference>
<dbReference type="GO" id="GO:0015833">
    <property type="term" value="P:peptide transport"/>
    <property type="evidence" value="ECO:0007669"/>
    <property type="project" value="InterPro"/>
</dbReference>
<feature type="domain" description="ABC transporter" evidence="8">
    <location>
        <begin position="8"/>
        <end position="253"/>
    </location>
</feature>
<feature type="domain" description="ABC transporter" evidence="8">
    <location>
        <begin position="344"/>
        <end position="579"/>
    </location>
</feature>
<protein>
    <submittedName>
        <fullName evidence="9">ABC transporter ATP-binding protein</fullName>
    </submittedName>
</protein>
<name>A0A7H8T107_STRCX</name>
<dbReference type="FunFam" id="3.40.50.300:FF:000016">
    <property type="entry name" value="Oligopeptide ABC transporter ATP-binding component"/>
    <property type="match status" value="1"/>
</dbReference>
<dbReference type="GO" id="GO:0005524">
    <property type="term" value="F:ATP binding"/>
    <property type="evidence" value="ECO:0007669"/>
    <property type="project" value="UniProtKB-KW"/>
</dbReference>
<dbReference type="PROSITE" id="PS00211">
    <property type="entry name" value="ABC_TRANSPORTER_1"/>
    <property type="match status" value="2"/>
</dbReference>
<organism evidence="9 10">
    <name type="scientific">Streptomyces chartreusis</name>
    <dbReference type="NCBI Taxonomy" id="1969"/>
    <lineage>
        <taxon>Bacteria</taxon>
        <taxon>Bacillati</taxon>
        <taxon>Actinomycetota</taxon>
        <taxon>Actinomycetes</taxon>
        <taxon>Kitasatosporales</taxon>
        <taxon>Streptomycetaceae</taxon>
        <taxon>Streptomyces</taxon>
    </lineage>
</organism>
<keyword evidence="7" id="KW-0472">Membrane</keyword>
<dbReference type="AlphaFoldDB" id="A0A7H8T107"/>
<dbReference type="RefSeq" id="WP_176574559.1">
    <property type="nucleotide sequence ID" value="NZ_CP056041.1"/>
</dbReference>
<dbReference type="EMBL" id="CP056041">
    <property type="protein sequence ID" value="QKZ17163.1"/>
    <property type="molecule type" value="Genomic_DNA"/>
</dbReference>
<dbReference type="Pfam" id="PF00005">
    <property type="entry name" value="ABC_tran"/>
    <property type="match status" value="2"/>
</dbReference>
<dbReference type="NCBIfam" id="NF008453">
    <property type="entry name" value="PRK11308.1"/>
    <property type="match status" value="2"/>
</dbReference>
<dbReference type="NCBIfam" id="TIGR01727">
    <property type="entry name" value="oligo_HPY"/>
    <property type="match status" value="2"/>
</dbReference>
<evidence type="ECO:0000256" key="3">
    <source>
        <dbReference type="ARBA" id="ARBA00022448"/>
    </source>
</evidence>
<evidence type="ECO:0000256" key="5">
    <source>
        <dbReference type="ARBA" id="ARBA00022741"/>
    </source>
</evidence>
<dbReference type="InterPro" id="IPR027417">
    <property type="entry name" value="P-loop_NTPase"/>
</dbReference>
<evidence type="ECO:0000313" key="10">
    <source>
        <dbReference type="Proteomes" id="UP000509418"/>
    </source>
</evidence>
<dbReference type="InterPro" id="IPR013563">
    <property type="entry name" value="Oligopep_ABC_C"/>
</dbReference>
<evidence type="ECO:0000256" key="1">
    <source>
        <dbReference type="ARBA" id="ARBA00004202"/>
    </source>
</evidence>
<keyword evidence="5" id="KW-0547">Nucleotide-binding</keyword>
<dbReference type="InterPro" id="IPR003439">
    <property type="entry name" value="ABC_transporter-like_ATP-bd"/>
</dbReference>
<dbReference type="Pfam" id="PF08352">
    <property type="entry name" value="oligo_HPY"/>
    <property type="match status" value="2"/>
</dbReference>
<dbReference type="Gene3D" id="3.40.50.300">
    <property type="entry name" value="P-loop containing nucleotide triphosphate hydrolases"/>
    <property type="match status" value="2"/>
</dbReference>
<dbReference type="GO" id="GO:0005886">
    <property type="term" value="C:plasma membrane"/>
    <property type="evidence" value="ECO:0007669"/>
    <property type="project" value="UniProtKB-SubCell"/>
</dbReference>
<dbReference type="PANTHER" id="PTHR43297">
    <property type="entry name" value="OLIGOPEPTIDE TRANSPORT ATP-BINDING PROTEIN APPD"/>
    <property type="match status" value="1"/>
</dbReference>
<evidence type="ECO:0000259" key="8">
    <source>
        <dbReference type="PROSITE" id="PS50893"/>
    </source>
</evidence>
<dbReference type="PROSITE" id="PS50893">
    <property type="entry name" value="ABC_TRANSPORTER_2"/>
    <property type="match status" value="2"/>
</dbReference>
<sequence length="660" mass="69832">MSGDEQGLVVEGLSVAYESAQVLHDLSFSVAPGEIFGLVGESGCGKSTLAYALARHFAPGGRVLGGGVRLGRTDVLGLSGRRLREWRASRLAFVHQDAAGSLDPTMRIGKQLSEALHGRGLSRRESAERAVELLHTVRLPDPDRLVHRYPHQLSGGQQQRVAIAAALAVQPRLLILDEPTTGLDASVEHEVLGLLKELHSRLNAAVIFVSHDLGLVARMCDRVGVLYAGRLVETGRVDEVLAAPAHPYTAGLLAAVPVLGITRHERPLLPVPGRLPLPGETTTGCAFASRCALARDACRTAEPALDAGAVPGREVRCLYPGKATLGVPTSARRTRPPGPPTALVEVQGLVRNFGSQIAVDHVDLTIHEGEVLGLVGESGSGKTTLARAIAGLAPHGEGSLRLRGNPIPARLARRNARLRQCVQMVFQNPDASLNPSHTVRTVLRRSLATLENSSAPSLDALLERTRIDADLLDRLPAQLSGGQKQRVSIARSFAGSPDLVICDEPVSALDVSVQAAVLEELADQRDRTGTSYLFISHDLAVVGHLADRIAVMYRGEIVEEGPAIDVLRGPSHPYTALLVEAASRPVGPAPPDAAVARNPLAHSNGCRFAKRCTRRIAGLCEDVPPPEQNLGAGHVVRCHLSPSDLPAAIPAAALGVADPL</sequence>
<evidence type="ECO:0000256" key="7">
    <source>
        <dbReference type="ARBA" id="ARBA00023136"/>
    </source>
</evidence>
<dbReference type="SMART" id="SM00382">
    <property type="entry name" value="AAA"/>
    <property type="match status" value="2"/>
</dbReference>
<keyword evidence="4" id="KW-1003">Cell membrane</keyword>